<dbReference type="InterPro" id="IPR043454">
    <property type="entry name" value="NPH3/RPT2-like"/>
</dbReference>
<sequence length="562" mass="63796">MRKQALKLIRGFSFNAEVAMPKPCDLQINIDGQQIFLLKEKVISKYCGGLKKILNHRKRRGHGKQELGIRINDFPGGPEGFELVSMFCYNNGKIQITEANVCLLHCCAVYLGMTEEILSNNLLQQTETFLERIFNWKWSDTLVILKSCERFYAYADGYGLLEKIISVLAKFVQNSDSNLLMSSSPSASSSSSSPDTNSAKRFSFSSKKTTPEKLKSTLSRKAWWFDDLATLPPNIIEKLVQAIGAYKADNKDLALTRFLLHYLKLATQTRVVNCSNNSEYGALAETATYGVISVGKKMFSCRGLFWVLRIVSKFGLNRDVRRELEKVIGGVIEEATLDDLLVSGHDMGVYYDINLVIRLVRVFVDMNGSDSDDGMCLQKQKRVGRLIDKYLREISPDQNLKISKFLRVAECLPDSARDCYDGVYKAIDIYLQSHPSITFEERTRLCRCLNYSKLTFEASKDLAKNPRIPPRVAMQALISQQSKVPTTDYVTETPRVKPSQLVLYNEKTRNSITQEKKDMELNIDKMQWGVIELAKLHKEMNNHVSKLILLDPARTSSSPRFC</sequence>
<name>A0A4D6LJI2_VIGUN</name>
<dbReference type="InterPro" id="IPR027356">
    <property type="entry name" value="NPH3_dom"/>
</dbReference>
<evidence type="ECO:0000313" key="7">
    <source>
        <dbReference type="Proteomes" id="UP000501690"/>
    </source>
</evidence>
<protein>
    <recommendedName>
        <fullName evidence="5">NPH3 domain-containing protein</fullName>
    </recommendedName>
</protein>
<keyword evidence="7" id="KW-1185">Reference proteome</keyword>
<evidence type="ECO:0000313" key="6">
    <source>
        <dbReference type="EMBL" id="QCD88727.1"/>
    </source>
</evidence>
<gene>
    <name evidence="6" type="ORF">DEO72_LG3g3277</name>
</gene>
<dbReference type="SUPFAM" id="SSF54695">
    <property type="entry name" value="POZ domain"/>
    <property type="match status" value="1"/>
</dbReference>
<feature type="compositionally biased region" description="Low complexity" evidence="4">
    <location>
        <begin position="183"/>
        <end position="199"/>
    </location>
</feature>
<dbReference type="EMBL" id="CP039347">
    <property type="protein sequence ID" value="QCD88727.1"/>
    <property type="molecule type" value="Genomic_DNA"/>
</dbReference>
<organism evidence="6 7">
    <name type="scientific">Vigna unguiculata</name>
    <name type="common">Cowpea</name>
    <dbReference type="NCBI Taxonomy" id="3917"/>
    <lineage>
        <taxon>Eukaryota</taxon>
        <taxon>Viridiplantae</taxon>
        <taxon>Streptophyta</taxon>
        <taxon>Embryophyta</taxon>
        <taxon>Tracheophyta</taxon>
        <taxon>Spermatophyta</taxon>
        <taxon>Magnoliopsida</taxon>
        <taxon>eudicotyledons</taxon>
        <taxon>Gunneridae</taxon>
        <taxon>Pentapetalae</taxon>
        <taxon>rosids</taxon>
        <taxon>fabids</taxon>
        <taxon>Fabales</taxon>
        <taxon>Fabaceae</taxon>
        <taxon>Papilionoideae</taxon>
        <taxon>50 kb inversion clade</taxon>
        <taxon>NPAAA clade</taxon>
        <taxon>indigoferoid/millettioid clade</taxon>
        <taxon>Phaseoleae</taxon>
        <taxon>Vigna</taxon>
    </lineage>
</organism>
<dbReference type="InterPro" id="IPR011333">
    <property type="entry name" value="SKP1/BTB/POZ_sf"/>
</dbReference>
<dbReference type="PROSITE" id="PS51649">
    <property type="entry name" value="NPH3"/>
    <property type="match status" value="1"/>
</dbReference>
<accession>A0A4D6LJI2</accession>
<feature type="domain" description="NPH3" evidence="5">
    <location>
        <begin position="222"/>
        <end position="483"/>
    </location>
</feature>
<comment type="similarity">
    <text evidence="3">Belongs to the NPH3 family.</text>
</comment>
<dbReference type="Pfam" id="PF03000">
    <property type="entry name" value="NPH3"/>
    <property type="match status" value="1"/>
</dbReference>
<evidence type="ECO:0000256" key="4">
    <source>
        <dbReference type="SAM" id="MobiDB-lite"/>
    </source>
</evidence>
<keyword evidence="2" id="KW-0833">Ubl conjugation pathway</keyword>
<reference evidence="6 7" key="1">
    <citation type="submission" date="2019-04" db="EMBL/GenBank/DDBJ databases">
        <title>An improved genome assembly and genetic linkage map for asparagus bean, Vigna unguiculata ssp. sesquipedialis.</title>
        <authorList>
            <person name="Xia Q."/>
            <person name="Zhang R."/>
            <person name="Dong Y."/>
        </authorList>
    </citation>
    <scope>NUCLEOTIDE SEQUENCE [LARGE SCALE GENOMIC DNA]</scope>
    <source>
        <tissue evidence="6">Leaf</tissue>
    </source>
</reference>
<dbReference type="Proteomes" id="UP000501690">
    <property type="component" value="Linkage Group LG3"/>
</dbReference>
<dbReference type="UniPathway" id="UPA00143"/>
<evidence type="ECO:0000256" key="3">
    <source>
        <dbReference type="PROSITE-ProRule" id="PRU00982"/>
    </source>
</evidence>
<feature type="region of interest" description="Disordered" evidence="4">
    <location>
        <begin position="183"/>
        <end position="204"/>
    </location>
</feature>
<evidence type="ECO:0000256" key="1">
    <source>
        <dbReference type="ARBA" id="ARBA00004906"/>
    </source>
</evidence>
<dbReference type="PANTHER" id="PTHR32370">
    <property type="entry name" value="OS12G0117600 PROTEIN"/>
    <property type="match status" value="1"/>
</dbReference>
<dbReference type="GO" id="GO:0016567">
    <property type="term" value="P:protein ubiquitination"/>
    <property type="evidence" value="ECO:0007669"/>
    <property type="project" value="UniProtKB-UniPathway"/>
</dbReference>
<evidence type="ECO:0000256" key="2">
    <source>
        <dbReference type="ARBA" id="ARBA00022786"/>
    </source>
</evidence>
<evidence type="ECO:0000259" key="5">
    <source>
        <dbReference type="PROSITE" id="PS51649"/>
    </source>
</evidence>
<proteinExistence type="inferred from homology"/>
<comment type="pathway">
    <text evidence="1">Protein modification; protein ubiquitination.</text>
</comment>
<dbReference type="AlphaFoldDB" id="A0A4D6LJI2"/>